<keyword evidence="1" id="KW-1133">Transmembrane helix</keyword>
<accession>A0A849AP13</accession>
<gene>
    <name evidence="2" type="ORF">HLA91_04050</name>
</gene>
<evidence type="ECO:0000313" key="2">
    <source>
        <dbReference type="EMBL" id="NNG78549.1"/>
    </source>
</evidence>
<organism evidence="2 3">
    <name type="scientific">Brevibacterium luteolum</name>
    <dbReference type="NCBI Taxonomy" id="199591"/>
    <lineage>
        <taxon>Bacteria</taxon>
        <taxon>Bacillati</taxon>
        <taxon>Actinomycetota</taxon>
        <taxon>Actinomycetes</taxon>
        <taxon>Micrococcales</taxon>
        <taxon>Brevibacteriaceae</taxon>
        <taxon>Brevibacterium</taxon>
    </lineage>
</organism>
<evidence type="ECO:0000256" key="1">
    <source>
        <dbReference type="SAM" id="Phobius"/>
    </source>
</evidence>
<dbReference type="EMBL" id="JABEMC010000002">
    <property type="protein sequence ID" value="NNG78549.1"/>
    <property type="molecule type" value="Genomic_DNA"/>
</dbReference>
<feature type="transmembrane region" description="Helical" evidence="1">
    <location>
        <begin position="82"/>
        <end position="100"/>
    </location>
</feature>
<proteinExistence type="predicted"/>
<dbReference type="AlphaFoldDB" id="A0A849AP13"/>
<keyword evidence="1" id="KW-0472">Membrane</keyword>
<dbReference type="Proteomes" id="UP000549517">
    <property type="component" value="Unassembled WGS sequence"/>
</dbReference>
<protein>
    <submittedName>
        <fullName evidence="2">Uncharacterized protein</fullName>
    </submittedName>
</protein>
<dbReference type="RefSeq" id="WP_170273657.1">
    <property type="nucleotide sequence ID" value="NZ_BAAAKH010000007.1"/>
</dbReference>
<evidence type="ECO:0000313" key="3">
    <source>
        <dbReference type="Proteomes" id="UP000549517"/>
    </source>
</evidence>
<name>A0A849AP13_9MICO</name>
<feature type="transmembrane region" description="Helical" evidence="1">
    <location>
        <begin position="120"/>
        <end position="142"/>
    </location>
</feature>
<feature type="transmembrane region" description="Helical" evidence="1">
    <location>
        <begin position="12"/>
        <end position="36"/>
    </location>
</feature>
<reference evidence="2 3" key="1">
    <citation type="submission" date="2020-05" db="EMBL/GenBank/DDBJ databases">
        <title>MicrobeNet Type strains.</title>
        <authorList>
            <person name="Nicholson A.C."/>
        </authorList>
    </citation>
    <scope>NUCLEOTIDE SEQUENCE [LARGE SCALE GENOMIC DNA]</scope>
    <source>
        <strain evidence="2 3">CCUG 46604</strain>
    </source>
</reference>
<keyword evidence="1" id="KW-0812">Transmembrane</keyword>
<comment type="caution">
    <text evidence="2">The sequence shown here is derived from an EMBL/GenBank/DDBJ whole genome shotgun (WGS) entry which is preliminary data.</text>
</comment>
<feature type="transmembrane region" description="Helical" evidence="1">
    <location>
        <begin position="48"/>
        <end position="70"/>
    </location>
</feature>
<sequence length="288" mass="30736">MRLMKRWLIPSWSPLFVVTATGYGLSSVAVSIVTAPDPLTVALEVEPIVGGFITFFAWMMLSGFGCGLFAGAASFSTVRGTLPLTGLGAVGVVLLVSPVHSAPWLHMLTSEGVADRPSEIAVFWLPVFGVCVLAGTIATAGVSRALGGGHFSDRTLILAVAPDGSVLDEEVVKLRERAEELLCEHCPNFRLLPIDHSRHRADPEYDLAIDVEELVEDVEQVCLAAVTLPDGQMQAELIRAADNVIAQTGFHTEAERAFAVGVRQLMDECARLSAADHSPFDVDDLTGA</sequence>